<feature type="compositionally biased region" description="Polar residues" evidence="1">
    <location>
        <begin position="346"/>
        <end position="361"/>
    </location>
</feature>
<feature type="compositionally biased region" description="Low complexity" evidence="1">
    <location>
        <begin position="278"/>
        <end position="300"/>
    </location>
</feature>
<gene>
    <name evidence="2" type="ORF">CROE0942_LOCUS14079</name>
</gene>
<feature type="compositionally biased region" description="Low complexity" evidence="1">
    <location>
        <begin position="102"/>
        <end position="118"/>
    </location>
</feature>
<dbReference type="AlphaFoldDB" id="A0A7S0K402"/>
<feature type="compositionally biased region" description="Low complexity" evidence="1">
    <location>
        <begin position="250"/>
        <end position="263"/>
    </location>
</feature>
<evidence type="ECO:0000256" key="1">
    <source>
        <dbReference type="SAM" id="MobiDB-lite"/>
    </source>
</evidence>
<feature type="region of interest" description="Disordered" evidence="1">
    <location>
        <begin position="154"/>
        <end position="361"/>
    </location>
</feature>
<reference evidence="2" key="1">
    <citation type="submission" date="2021-01" db="EMBL/GenBank/DDBJ databases">
        <authorList>
            <person name="Corre E."/>
            <person name="Pelletier E."/>
            <person name="Niang G."/>
            <person name="Scheremetjew M."/>
            <person name="Finn R."/>
            <person name="Kale V."/>
            <person name="Holt S."/>
            <person name="Cochrane G."/>
            <person name="Meng A."/>
            <person name="Brown T."/>
            <person name="Cohen L."/>
        </authorList>
    </citation>
    <scope>NUCLEOTIDE SEQUENCE</scope>
    <source>
        <strain evidence="2">E4-10</strain>
    </source>
</reference>
<protein>
    <submittedName>
        <fullName evidence="2">Uncharacterized protein</fullName>
    </submittedName>
</protein>
<accession>A0A7S0K402</accession>
<proteinExistence type="predicted"/>
<organism evidence="2">
    <name type="scientific">Cafeteria roenbergensis</name>
    <name type="common">Marine flagellate</name>
    <dbReference type="NCBI Taxonomy" id="33653"/>
    <lineage>
        <taxon>Eukaryota</taxon>
        <taxon>Sar</taxon>
        <taxon>Stramenopiles</taxon>
        <taxon>Bigyra</taxon>
        <taxon>Opalozoa</taxon>
        <taxon>Bicosoecida</taxon>
        <taxon>Cafeteriaceae</taxon>
        <taxon>Cafeteria</taxon>
    </lineage>
</organism>
<feature type="compositionally biased region" description="Gly residues" evidence="1">
    <location>
        <begin position="66"/>
        <end position="100"/>
    </location>
</feature>
<name>A0A7S0K402_CAFRO</name>
<sequence>MADASEATSFSDEDLDGAAGSVGRPDSASGSPRSYMEGGAGPAAAEGRHGRGHGGSWHRHDRARGGGHGGAGGRAPGDGSAGEGDWGSVGWDEQGGGVATHGGESASYASSSAGSPPVGSGGKQLARGRSHLTMAVSVGQGLIRGASILPAGKPSVAQRSAGHFGSGTDLHAAARAEKARAGPSPRPEVIPEGGPSAPRPHRAPAAEPAGDGDRSPPTRQASPAAAQPEPQQPPRSDPRPSQPQGGAGDGQAQAAAAPLPAAGLEQRPAAEGARADEPSGPSSGGVVSDSDVKSEGSAAGYDDDDFEDADAAAAPKPAPAQLGSLPPLSRAPSGPQVGMGGLSARGGNSTARTQASEPDWY</sequence>
<feature type="compositionally biased region" description="Polar residues" evidence="1">
    <location>
        <begin position="1"/>
        <end position="10"/>
    </location>
</feature>
<feature type="region of interest" description="Disordered" evidence="1">
    <location>
        <begin position="1"/>
        <end position="127"/>
    </location>
</feature>
<evidence type="ECO:0000313" key="2">
    <source>
        <dbReference type="EMBL" id="CAD8569699.1"/>
    </source>
</evidence>
<feature type="compositionally biased region" description="Basic residues" evidence="1">
    <location>
        <begin position="50"/>
        <end position="62"/>
    </location>
</feature>
<feature type="compositionally biased region" description="Acidic residues" evidence="1">
    <location>
        <begin position="301"/>
        <end position="310"/>
    </location>
</feature>
<feature type="compositionally biased region" description="Low complexity" evidence="1">
    <location>
        <begin position="220"/>
        <end position="229"/>
    </location>
</feature>
<dbReference type="EMBL" id="HBET01020688">
    <property type="protein sequence ID" value="CAD8569699.1"/>
    <property type="molecule type" value="Transcribed_RNA"/>
</dbReference>